<reference evidence="2" key="1">
    <citation type="journal article" date="2021" name="Sci. Adv.">
        <title>The American lobster genome reveals insights on longevity, neural, and immune adaptations.</title>
        <authorList>
            <person name="Polinski J.M."/>
            <person name="Zimin A.V."/>
            <person name="Clark K.F."/>
            <person name="Kohn A.B."/>
            <person name="Sadowski N."/>
            <person name="Timp W."/>
            <person name="Ptitsyn A."/>
            <person name="Khanna P."/>
            <person name="Romanova D.Y."/>
            <person name="Williams P."/>
            <person name="Greenwood S.J."/>
            <person name="Moroz L.L."/>
            <person name="Walt D.R."/>
            <person name="Bodnar A.G."/>
        </authorList>
    </citation>
    <scope>NUCLEOTIDE SEQUENCE</scope>
    <source>
        <strain evidence="2">GMGI-L3</strain>
    </source>
</reference>
<protein>
    <submittedName>
        <fullName evidence="2">Ribosomal protein S6 kinase alpha-2-like</fullName>
    </submittedName>
</protein>
<dbReference type="InterPro" id="IPR000719">
    <property type="entry name" value="Prot_kinase_dom"/>
</dbReference>
<dbReference type="Gene3D" id="1.10.510.10">
    <property type="entry name" value="Transferase(Phosphotransferase) domain 1"/>
    <property type="match status" value="1"/>
</dbReference>
<dbReference type="SUPFAM" id="SSF56112">
    <property type="entry name" value="Protein kinase-like (PK-like)"/>
    <property type="match status" value="1"/>
</dbReference>
<organism evidence="2 3">
    <name type="scientific">Homarus americanus</name>
    <name type="common">American lobster</name>
    <dbReference type="NCBI Taxonomy" id="6706"/>
    <lineage>
        <taxon>Eukaryota</taxon>
        <taxon>Metazoa</taxon>
        <taxon>Ecdysozoa</taxon>
        <taxon>Arthropoda</taxon>
        <taxon>Crustacea</taxon>
        <taxon>Multicrustacea</taxon>
        <taxon>Malacostraca</taxon>
        <taxon>Eumalacostraca</taxon>
        <taxon>Eucarida</taxon>
        <taxon>Decapoda</taxon>
        <taxon>Pleocyemata</taxon>
        <taxon>Astacidea</taxon>
        <taxon>Nephropoidea</taxon>
        <taxon>Nephropidae</taxon>
        <taxon>Homarus</taxon>
    </lineage>
</organism>
<evidence type="ECO:0000259" key="1">
    <source>
        <dbReference type="PROSITE" id="PS50011"/>
    </source>
</evidence>
<proteinExistence type="predicted"/>
<dbReference type="AlphaFoldDB" id="A0A8J5JHU8"/>
<keyword evidence="3" id="KW-1185">Reference proteome</keyword>
<name>A0A8J5JHU8_HOMAM</name>
<sequence>MDLFEHYLDESCEEKIGGGLRGKTAHYHLTLNDGRTTEVVVKRLHTGYPATAEALILQELAGAGGVPLLHGVTTKPPALVMQLCPGLTLVEALMGLNKEEKELVYSAALSAIHQFHDAGFYHRDLHGKNIIVDTSTSPVQCHIIDVGEAAKLPNDPTLNQRMRNKDLTFLNRLKYVIDQS</sequence>
<evidence type="ECO:0000313" key="2">
    <source>
        <dbReference type="EMBL" id="KAG7156446.1"/>
    </source>
</evidence>
<evidence type="ECO:0000313" key="3">
    <source>
        <dbReference type="Proteomes" id="UP000747542"/>
    </source>
</evidence>
<feature type="domain" description="Protein kinase" evidence="1">
    <location>
        <begin position="10"/>
        <end position="180"/>
    </location>
</feature>
<dbReference type="PROSITE" id="PS50011">
    <property type="entry name" value="PROTEIN_KINASE_DOM"/>
    <property type="match status" value="1"/>
</dbReference>
<dbReference type="Proteomes" id="UP000747542">
    <property type="component" value="Unassembled WGS sequence"/>
</dbReference>
<gene>
    <name evidence="2" type="primary">rskn-2-L</name>
    <name evidence="2" type="ORF">Hamer_G025557</name>
</gene>
<comment type="caution">
    <text evidence="2">The sequence shown here is derived from an EMBL/GenBank/DDBJ whole genome shotgun (WGS) entry which is preliminary data.</text>
</comment>
<keyword evidence="2" id="KW-0808">Transferase</keyword>
<dbReference type="EMBL" id="JAHLQT010039170">
    <property type="protein sequence ID" value="KAG7156446.1"/>
    <property type="molecule type" value="Genomic_DNA"/>
</dbReference>
<dbReference type="InterPro" id="IPR011009">
    <property type="entry name" value="Kinase-like_dom_sf"/>
</dbReference>
<dbReference type="GO" id="GO:0005524">
    <property type="term" value="F:ATP binding"/>
    <property type="evidence" value="ECO:0007669"/>
    <property type="project" value="InterPro"/>
</dbReference>
<accession>A0A8J5JHU8</accession>
<keyword evidence="2" id="KW-0418">Kinase</keyword>
<dbReference type="GO" id="GO:0004672">
    <property type="term" value="F:protein kinase activity"/>
    <property type="evidence" value="ECO:0007669"/>
    <property type="project" value="InterPro"/>
</dbReference>
<dbReference type="InterPro" id="IPR001245">
    <property type="entry name" value="Ser-Thr/Tyr_kinase_cat_dom"/>
</dbReference>
<dbReference type="Pfam" id="PF07714">
    <property type="entry name" value="PK_Tyr_Ser-Thr"/>
    <property type="match status" value="1"/>
</dbReference>